<dbReference type="InterPro" id="IPR051873">
    <property type="entry name" value="KNR4/SMI1_regulator"/>
</dbReference>
<dbReference type="InterPro" id="IPR018958">
    <property type="entry name" value="Knr4/Smi1-like_dom"/>
</dbReference>
<accession>A0A5B9WFR0</accession>
<dbReference type="PANTHER" id="PTHR47432:SF1">
    <property type="entry name" value="CELL WALL ASSEMBLY REGULATOR SMI1"/>
    <property type="match status" value="1"/>
</dbReference>
<sequence length="257" mass="28651">MTSPKGESGRTPATVAASWRRIEAWIGSHLPIQRLTLRPGISKKDLAKYEAILGRTLPDDVRESWLIHDGQRWIDDQAEHPDFNIDDADNRRVQGLVFGGKLLPLLDDRKSLAGRSSSREWREWARRMDEDPSLVAEIGEGCASFPGGAIQHLYSSRGWIPLVEVLSSVRIGVDLMPGPEGTVGQVINFGRDAQDRYVLAVSWAHFLEDLADELDAGNFALIDDGERAFGMARPVRGAIDLNFRAWAEAKREGRLLE</sequence>
<organism evidence="2 3">
    <name type="scientific">Aquisphaera giovannonii</name>
    <dbReference type="NCBI Taxonomy" id="406548"/>
    <lineage>
        <taxon>Bacteria</taxon>
        <taxon>Pseudomonadati</taxon>
        <taxon>Planctomycetota</taxon>
        <taxon>Planctomycetia</taxon>
        <taxon>Isosphaerales</taxon>
        <taxon>Isosphaeraceae</taxon>
        <taxon>Aquisphaera</taxon>
    </lineage>
</organism>
<protein>
    <submittedName>
        <fullName evidence="2">SMI1 / KNR4 family protein</fullName>
    </submittedName>
</protein>
<dbReference type="SUPFAM" id="SSF160631">
    <property type="entry name" value="SMI1/KNR4-like"/>
    <property type="match status" value="1"/>
</dbReference>
<keyword evidence="3" id="KW-1185">Reference proteome</keyword>
<dbReference type="OrthoDB" id="281296at2"/>
<gene>
    <name evidence="2" type="ORF">OJF2_76960</name>
</gene>
<dbReference type="EMBL" id="CP042997">
    <property type="protein sequence ID" value="QEH39084.1"/>
    <property type="molecule type" value="Genomic_DNA"/>
</dbReference>
<dbReference type="AlphaFoldDB" id="A0A5B9WFR0"/>
<evidence type="ECO:0000313" key="2">
    <source>
        <dbReference type="EMBL" id="QEH39084.1"/>
    </source>
</evidence>
<proteinExistence type="predicted"/>
<dbReference type="PANTHER" id="PTHR47432">
    <property type="entry name" value="CELL WALL ASSEMBLY REGULATOR SMI1"/>
    <property type="match status" value="1"/>
</dbReference>
<dbReference type="Proteomes" id="UP000324233">
    <property type="component" value="Chromosome"/>
</dbReference>
<dbReference type="InterPro" id="IPR037883">
    <property type="entry name" value="Knr4/Smi1-like_sf"/>
</dbReference>
<reference evidence="2 3" key="1">
    <citation type="submission" date="2019-08" db="EMBL/GenBank/DDBJ databases">
        <title>Deep-cultivation of Planctomycetes and their phenomic and genomic characterization uncovers novel biology.</title>
        <authorList>
            <person name="Wiegand S."/>
            <person name="Jogler M."/>
            <person name="Boedeker C."/>
            <person name="Pinto D."/>
            <person name="Vollmers J."/>
            <person name="Rivas-Marin E."/>
            <person name="Kohn T."/>
            <person name="Peeters S.H."/>
            <person name="Heuer A."/>
            <person name="Rast P."/>
            <person name="Oberbeckmann S."/>
            <person name="Bunk B."/>
            <person name="Jeske O."/>
            <person name="Meyerdierks A."/>
            <person name="Storesund J.E."/>
            <person name="Kallscheuer N."/>
            <person name="Luecker S."/>
            <person name="Lage O.M."/>
            <person name="Pohl T."/>
            <person name="Merkel B.J."/>
            <person name="Hornburger P."/>
            <person name="Mueller R.-W."/>
            <person name="Bruemmer F."/>
            <person name="Labrenz M."/>
            <person name="Spormann A.M."/>
            <person name="Op den Camp H."/>
            <person name="Overmann J."/>
            <person name="Amann R."/>
            <person name="Jetten M.S.M."/>
            <person name="Mascher T."/>
            <person name="Medema M.H."/>
            <person name="Devos D.P."/>
            <person name="Kaster A.-K."/>
            <person name="Ovreas L."/>
            <person name="Rohde M."/>
            <person name="Galperin M.Y."/>
            <person name="Jogler C."/>
        </authorList>
    </citation>
    <scope>NUCLEOTIDE SEQUENCE [LARGE SCALE GENOMIC DNA]</scope>
    <source>
        <strain evidence="2 3">OJF2</strain>
    </source>
</reference>
<dbReference type="Pfam" id="PF09346">
    <property type="entry name" value="SMI1_KNR4"/>
    <property type="match status" value="1"/>
</dbReference>
<dbReference type="KEGG" id="agv:OJF2_76960"/>
<name>A0A5B9WFR0_9BACT</name>
<evidence type="ECO:0000313" key="3">
    <source>
        <dbReference type="Proteomes" id="UP000324233"/>
    </source>
</evidence>
<dbReference type="RefSeq" id="WP_148598442.1">
    <property type="nucleotide sequence ID" value="NZ_CP042997.1"/>
</dbReference>
<dbReference type="GO" id="GO:0043332">
    <property type="term" value="C:mating projection tip"/>
    <property type="evidence" value="ECO:0007669"/>
    <property type="project" value="TreeGrafter"/>
</dbReference>
<feature type="domain" description="Knr4/Smi1-like" evidence="1">
    <location>
        <begin position="40"/>
        <end position="209"/>
    </location>
</feature>
<dbReference type="SMART" id="SM00860">
    <property type="entry name" value="SMI1_KNR4"/>
    <property type="match status" value="1"/>
</dbReference>
<evidence type="ECO:0000259" key="1">
    <source>
        <dbReference type="SMART" id="SM00860"/>
    </source>
</evidence>